<evidence type="ECO:0000259" key="3">
    <source>
        <dbReference type="Pfam" id="PF01137"/>
    </source>
</evidence>
<reference evidence="4" key="1">
    <citation type="journal article" date="2020" name="Stud. Mycol.">
        <title>101 Dothideomycetes genomes: a test case for predicting lifestyles and emergence of pathogens.</title>
        <authorList>
            <person name="Haridas S."/>
            <person name="Albert R."/>
            <person name="Binder M."/>
            <person name="Bloem J."/>
            <person name="Labutti K."/>
            <person name="Salamov A."/>
            <person name="Andreopoulos B."/>
            <person name="Baker S."/>
            <person name="Barry K."/>
            <person name="Bills G."/>
            <person name="Bluhm B."/>
            <person name="Cannon C."/>
            <person name="Castanera R."/>
            <person name="Culley D."/>
            <person name="Daum C."/>
            <person name="Ezra D."/>
            <person name="Gonzalez J."/>
            <person name="Henrissat B."/>
            <person name="Kuo A."/>
            <person name="Liang C."/>
            <person name="Lipzen A."/>
            <person name="Lutzoni F."/>
            <person name="Magnuson J."/>
            <person name="Mondo S."/>
            <person name="Nolan M."/>
            <person name="Ohm R."/>
            <person name="Pangilinan J."/>
            <person name="Park H.-J."/>
            <person name="Ramirez L."/>
            <person name="Alfaro M."/>
            <person name="Sun H."/>
            <person name="Tritt A."/>
            <person name="Yoshinaga Y."/>
            <person name="Zwiers L.-H."/>
            <person name="Turgeon B."/>
            <person name="Goodwin S."/>
            <person name="Spatafora J."/>
            <person name="Crous P."/>
            <person name="Grigoriev I."/>
        </authorList>
    </citation>
    <scope>NUCLEOTIDE SEQUENCE</scope>
    <source>
        <strain evidence="4">CBS 627.86</strain>
    </source>
</reference>
<evidence type="ECO:0000313" key="4">
    <source>
        <dbReference type="EMBL" id="KAF2113931.1"/>
    </source>
</evidence>
<dbReference type="OrthoDB" id="25029at2759"/>
<dbReference type="Proteomes" id="UP000799770">
    <property type="component" value="Unassembled WGS sequence"/>
</dbReference>
<keyword evidence="2" id="KW-0067">ATP-binding</keyword>
<evidence type="ECO:0000256" key="2">
    <source>
        <dbReference type="PIRSR" id="PIRSR005378-2"/>
    </source>
</evidence>
<dbReference type="InterPro" id="IPR023797">
    <property type="entry name" value="RNA3'_phos_cyclase_dom"/>
</dbReference>
<keyword evidence="5" id="KW-1185">Reference proteome</keyword>
<dbReference type="AlphaFoldDB" id="A0A6A5Z6G5"/>
<dbReference type="InterPro" id="IPR013792">
    <property type="entry name" value="RNA3'P_cycl/enolpyr_Trfase_a/b"/>
</dbReference>
<feature type="binding site" evidence="2">
    <location>
        <position position="109"/>
    </location>
    <ligand>
        <name>ATP</name>
        <dbReference type="ChEBI" id="CHEBI:30616"/>
    </ligand>
</feature>
<dbReference type="EMBL" id="ML977326">
    <property type="protein sequence ID" value="KAF2113931.1"/>
    <property type="molecule type" value="Genomic_DNA"/>
</dbReference>
<dbReference type="PANTHER" id="PTHR11096:SF0">
    <property type="entry name" value="RNA 3'-TERMINAL PHOSPHATE CYCLASE"/>
    <property type="match status" value="1"/>
</dbReference>
<name>A0A6A5Z6G5_9PLEO</name>
<feature type="domain" description="RNA 3'-terminal phosphate cyclase" evidence="3">
    <location>
        <begin position="12"/>
        <end position="359"/>
    </location>
</feature>
<dbReference type="Gene3D" id="3.30.360.20">
    <property type="entry name" value="RNA 3'-terminal phosphate cyclase, insert domain"/>
    <property type="match status" value="1"/>
</dbReference>
<dbReference type="FunFam" id="3.65.10.20:FF:000013">
    <property type="entry name" value="TatD related DNase"/>
    <property type="match status" value="1"/>
</dbReference>
<evidence type="ECO:0000313" key="5">
    <source>
        <dbReference type="Proteomes" id="UP000799770"/>
    </source>
</evidence>
<dbReference type="Gene3D" id="3.65.10.20">
    <property type="entry name" value="RNA 3'-terminal phosphate cyclase domain"/>
    <property type="match status" value="1"/>
</dbReference>
<dbReference type="SUPFAM" id="SSF55205">
    <property type="entry name" value="EPT/RTPC-like"/>
    <property type="match status" value="1"/>
</dbReference>
<protein>
    <submittedName>
        <fullName evidence="4">RNA 3'-terminal phosphate cyclase domain-containing protein</fullName>
    </submittedName>
</protein>
<keyword evidence="2" id="KW-0547">Nucleotide-binding</keyword>
<dbReference type="GO" id="GO:0003963">
    <property type="term" value="F:RNA-3'-phosphate cyclase activity"/>
    <property type="evidence" value="ECO:0007669"/>
    <property type="project" value="TreeGrafter"/>
</dbReference>
<dbReference type="PIRSF" id="PIRSF005378">
    <property type="entry name" value="RNA3'_term_phos_cycl_euk"/>
    <property type="match status" value="1"/>
</dbReference>
<accession>A0A6A5Z6G5</accession>
<dbReference type="InterPro" id="IPR037136">
    <property type="entry name" value="RNA3'_phos_cyclase_dom_sf"/>
</dbReference>
<dbReference type="GO" id="GO:0005524">
    <property type="term" value="F:ATP binding"/>
    <property type="evidence" value="ECO:0007669"/>
    <property type="project" value="UniProtKB-KW"/>
</dbReference>
<organism evidence="4 5">
    <name type="scientific">Lophiotrema nucula</name>
    <dbReference type="NCBI Taxonomy" id="690887"/>
    <lineage>
        <taxon>Eukaryota</taxon>
        <taxon>Fungi</taxon>
        <taxon>Dikarya</taxon>
        <taxon>Ascomycota</taxon>
        <taxon>Pezizomycotina</taxon>
        <taxon>Dothideomycetes</taxon>
        <taxon>Pleosporomycetidae</taxon>
        <taxon>Pleosporales</taxon>
        <taxon>Lophiotremataceae</taxon>
        <taxon>Lophiotrema</taxon>
    </lineage>
</organism>
<dbReference type="GO" id="GO:0006396">
    <property type="term" value="P:RNA processing"/>
    <property type="evidence" value="ECO:0007669"/>
    <property type="project" value="InterPro"/>
</dbReference>
<dbReference type="PANTHER" id="PTHR11096">
    <property type="entry name" value="RNA 3' TERMINAL PHOSPHATE CYCLASE"/>
    <property type="match status" value="1"/>
</dbReference>
<dbReference type="InterPro" id="IPR000228">
    <property type="entry name" value="RNA3'_term_phos_cyc"/>
</dbReference>
<dbReference type="Pfam" id="PF01137">
    <property type="entry name" value="RTC"/>
    <property type="match status" value="1"/>
</dbReference>
<sequence length="398" mass="43077">MAKLIHLEGTTLEGGGQLLRIAVGLSSLTKIPINITNIRGKRSGGGGLKTQHLTSVQWLGQASKARLSGAGLKSKEITFRPNTNSNGLQVLTDVHIKQSTPGSINLVFQAILPYILFSGSEAPVRIKITGGTNVSNSPSFDYISQVLLPVLAKIGVPLIDSELHTRGWSTGGTRLGSVTYTITPLQAALPAFQLIDRGEIQSVTATVLAPRSCERHFREELEVMFDKRATHIFGSREPEYDITFEDSHNEKRYHLLLVATTTTGVKLGRDWLYDHGFRAGKVDYIISSIVKKVASDLVAEIEHGGCADEYLRDQLVVFQALSKGRSQVNGGMKKAALLEPSLHAKTAQWVVNEMLGVEFDEGGACDGIGLVPGKGLAAESDVAADEELARDLERLNIQ</sequence>
<dbReference type="InterPro" id="IPR036553">
    <property type="entry name" value="RPTC_insert"/>
</dbReference>
<dbReference type="GO" id="GO:0005634">
    <property type="term" value="C:nucleus"/>
    <property type="evidence" value="ECO:0007669"/>
    <property type="project" value="TreeGrafter"/>
</dbReference>
<proteinExistence type="predicted"/>
<gene>
    <name evidence="4" type="ORF">BDV96DRAFT_495199</name>
</gene>
<feature type="active site" description="Tele-AMP-histidine intermediate" evidence="1">
    <location>
        <position position="343"/>
    </location>
</feature>
<evidence type="ECO:0000256" key="1">
    <source>
        <dbReference type="PIRSR" id="PIRSR005378-1"/>
    </source>
</evidence>
<feature type="binding site" evidence="2">
    <location>
        <begin position="310"/>
        <end position="314"/>
    </location>
    <ligand>
        <name>ATP</name>
        <dbReference type="ChEBI" id="CHEBI:30616"/>
    </ligand>
</feature>